<dbReference type="AlphaFoldDB" id="A0A1I6CQV4"/>
<keyword evidence="3" id="KW-1185">Reference proteome</keyword>
<organism evidence="2 3">
    <name type="scientific">Desulfoscipio geothermicus DSM 3669</name>
    <dbReference type="NCBI Taxonomy" id="1121426"/>
    <lineage>
        <taxon>Bacteria</taxon>
        <taxon>Bacillati</taxon>
        <taxon>Bacillota</taxon>
        <taxon>Clostridia</taxon>
        <taxon>Eubacteriales</taxon>
        <taxon>Desulfallaceae</taxon>
        <taxon>Desulfoscipio</taxon>
    </lineage>
</organism>
<name>A0A1I6CQV4_9FIRM</name>
<dbReference type="InterPro" id="IPR010897">
    <property type="entry name" value="Spore_II_P"/>
</dbReference>
<keyword evidence="1" id="KW-1133">Transmembrane helix</keyword>
<keyword evidence="1" id="KW-0812">Transmembrane</keyword>
<evidence type="ECO:0000313" key="3">
    <source>
        <dbReference type="Proteomes" id="UP000199584"/>
    </source>
</evidence>
<dbReference type="Pfam" id="PF07454">
    <property type="entry name" value="SpoIIP"/>
    <property type="match status" value="1"/>
</dbReference>
<sequence>MFWPAAATAGDDNHDYAHMPGRVYKIMCDGELVTKCSRRPFPGDEVYQPDGARYRVVRCRGKYAEAVSLGRDKRLLALMDFYRSTQAVPAAAQNWTERPVAIYHTHTDESYVPSDGRASIPFNGGIYDVGESFKNKLLKKEVRTKLDKTPHDPHDKNAYYRSRRTAFKLLKKTPVAMFDIHRDGVDDPDFYRKRINGEPVTQLRLVVGRQNPKMQANLDFAKRLMAYANEKYPGLVMEIYKAHGNYNQDLLSTALLIEAGTYTNYKENAEEGIALLADITPVVLGLNVPPDGTAIQPVGERALWKTAVFLIMLILVGGAVFVAVNAGPEELERFTRQITGKVPVKRIKPHLAAGSARLEAFLGKTADLSRQLRVFLMEKILPSLASGAKLLRDYFNKRKIR</sequence>
<gene>
    <name evidence="2" type="ORF">SAMN05660706_101220</name>
</gene>
<dbReference type="NCBIfam" id="TIGR02867">
    <property type="entry name" value="spore_II_P"/>
    <property type="match status" value="1"/>
</dbReference>
<dbReference type="EMBL" id="FOYM01000001">
    <property type="protein sequence ID" value="SFQ95606.1"/>
    <property type="molecule type" value="Genomic_DNA"/>
</dbReference>
<proteinExistence type="predicted"/>
<keyword evidence="1" id="KW-0472">Membrane</keyword>
<reference evidence="3" key="1">
    <citation type="submission" date="2016-10" db="EMBL/GenBank/DDBJ databases">
        <authorList>
            <person name="Varghese N."/>
            <person name="Submissions S."/>
        </authorList>
    </citation>
    <scope>NUCLEOTIDE SEQUENCE [LARGE SCALE GENOMIC DNA]</scope>
    <source>
        <strain evidence="3">DSM 3669</strain>
    </source>
</reference>
<dbReference type="STRING" id="39060.SAMN05660706_101220"/>
<accession>A0A1I6CQV4</accession>
<evidence type="ECO:0000256" key="1">
    <source>
        <dbReference type="SAM" id="Phobius"/>
    </source>
</evidence>
<feature type="transmembrane region" description="Helical" evidence="1">
    <location>
        <begin position="302"/>
        <end position="324"/>
    </location>
</feature>
<dbReference type="Proteomes" id="UP000199584">
    <property type="component" value="Unassembled WGS sequence"/>
</dbReference>
<protein>
    <submittedName>
        <fullName evidence="2">Stage II sporulation protein P</fullName>
    </submittedName>
</protein>
<evidence type="ECO:0000313" key="2">
    <source>
        <dbReference type="EMBL" id="SFQ95606.1"/>
    </source>
</evidence>